<dbReference type="GO" id="GO:0031526">
    <property type="term" value="C:brush border membrane"/>
    <property type="evidence" value="ECO:0007669"/>
    <property type="project" value="TreeGrafter"/>
</dbReference>
<keyword evidence="3 7" id="KW-0460">Magnesium</keyword>
<feature type="binding site" evidence="6">
    <location>
        <begin position="285"/>
        <end position="288"/>
    </location>
    <ligand>
        <name>GTP</name>
        <dbReference type="ChEBI" id="CHEBI:37565"/>
    </ligand>
</feature>
<keyword evidence="5" id="KW-0807">Transducer</keyword>
<dbReference type="GO" id="GO:0007266">
    <property type="term" value="P:Rho protein signal transduction"/>
    <property type="evidence" value="ECO:0007669"/>
    <property type="project" value="InterPro"/>
</dbReference>
<dbReference type="EMBL" id="JAVRJZ010000019">
    <property type="protein sequence ID" value="KAK2708010.1"/>
    <property type="molecule type" value="Genomic_DNA"/>
</dbReference>
<comment type="caution">
    <text evidence="8">The sequence shown here is derived from an EMBL/GenBank/DDBJ whole genome shotgun (WGS) entry which is preliminary data.</text>
</comment>
<dbReference type="InterPro" id="IPR011025">
    <property type="entry name" value="GproteinA_insert"/>
</dbReference>
<gene>
    <name evidence="8" type="ORF">QYM36_015635</name>
</gene>
<dbReference type="InterPro" id="IPR001019">
    <property type="entry name" value="Gprotein_alpha_su"/>
</dbReference>
<name>A0AA88H9Q4_ARTSF</name>
<keyword evidence="4 6" id="KW-0342">GTP-binding</keyword>
<keyword evidence="1 7" id="KW-0479">Metal-binding</keyword>
<dbReference type="FunFam" id="1.10.400.10:FF:000004">
    <property type="entry name" value="Guanine nucleotide-binding protein subunit alpha-12"/>
    <property type="match status" value="1"/>
</dbReference>
<dbReference type="PROSITE" id="PS51882">
    <property type="entry name" value="G_ALPHA"/>
    <property type="match status" value="1"/>
</dbReference>
<dbReference type="PANTHER" id="PTHR10218">
    <property type="entry name" value="GTP-BINDING PROTEIN ALPHA SUBUNIT"/>
    <property type="match status" value="1"/>
</dbReference>
<evidence type="ECO:0000256" key="4">
    <source>
        <dbReference type="ARBA" id="ARBA00023134"/>
    </source>
</evidence>
<dbReference type="GO" id="GO:0007188">
    <property type="term" value="P:adenylate cyclase-modulating G protein-coupled receptor signaling pathway"/>
    <property type="evidence" value="ECO:0007669"/>
    <property type="project" value="TreeGrafter"/>
</dbReference>
<sequence length="372" mass="43980">MTMKGSETFILCACCVRLNYPEEEREQTRQSKEIDKWLEKEKSKMKREVKILLLGAGESGKSTVLKQMKIIHGQSFTREELEEYLSIIYKNIVGGMRVLIDARQKLDIPWENNDNEMLSLKFFRFLPAMNLDTLSFIDYVPSIRNLWQDESIQKTFRRRREFQLADSVRYFFENIDRISDKMYVPTNQDILHARKATKGITEFVIPIQKVPFRFVDVGGQRSQRAKWLKCFDNITSIMFLVSSCEYDQVLVEDRTTPRLTESLTIFDTIINHPAFSRISVILFLNKMDLLKEKVERGDSLISEYCPDFKGDDKALLDVQEYIRSKFFDKRRKNKPDLFHHFTTAVDTNNIRYVFNDVRETILRYNLGELFVQ</sequence>
<dbReference type="InterPro" id="IPR027417">
    <property type="entry name" value="P-loop_NTPase"/>
</dbReference>
<organism evidence="8 9">
    <name type="scientific">Artemia franciscana</name>
    <name type="common">Brine shrimp</name>
    <name type="synonym">Artemia sanfranciscana</name>
    <dbReference type="NCBI Taxonomy" id="6661"/>
    <lineage>
        <taxon>Eukaryota</taxon>
        <taxon>Metazoa</taxon>
        <taxon>Ecdysozoa</taxon>
        <taxon>Arthropoda</taxon>
        <taxon>Crustacea</taxon>
        <taxon>Branchiopoda</taxon>
        <taxon>Anostraca</taxon>
        <taxon>Artemiidae</taxon>
        <taxon>Artemia</taxon>
    </lineage>
</organism>
<evidence type="ECO:0000256" key="2">
    <source>
        <dbReference type="ARBA" id="ARBA00022741"/>
    </source>
</evidence>
<dbReference type="SUPFAM" id="SSF52540">
    <property type="entry name" value="P-loop containing nucleoside triphosphate hydrolases"/>
    <property type="match status" value="1"/>
</dbReference>
<feature type="binding site" evidence="6">
    <location>
        <begin position="58"/>
        <end position="63"/>
    </location>
    <ligand>
        <name>GTP</name>
        <dbReference type="ChEBI" id="CHEBI:37565"/>
    </ligand>
</feature>
<dbReference type="GO" id="GO:0003924">
    <property type="term" value="F:GTPase activity"/>
    <property type="evidence" value="ECO:0007669"/>
    <property type="project" value="InterPro"/>
</dbReference>
<dbReference type="GO" id="GO:0031683">
    <property type="term" value="F:G-protein beta/gamma-subunit complex binding"/>
    <property type="evidence" value="ECO:0007669"/>
    <property type="project" value="InterPro"/>
</dbReference>
<dbReference type="Proteomes" id="UP001187531">
    <property type="component" value="Unassembled WGS sequence"/>
</dbReference>
<evidence type="ECO:0000256" key="6">
    <source>
        <dbReference type="PIRSR" id="PIRSR601019-1"/>
    </source>
</evidence>
<dbReference type="FunFam" id="3.40.50.300:FF:000692">
    <property type="entry name" value="Guanine nucleotide-binding protein subunit alpha"/>
    <property type="match status" value="2"/>
</dbReference>
<dbReference type="SMART" id="SM00275">
    <property type="entry name" value="G_alpha"/>
    <property type="match status" value="1"/>
</dbReference>
<reference evidence="8" key="1">
    <citation type="submission" date="2023-07" db="EMBL/GenBank/DDBJ databases">
        <title>Chromosome-level genome assembly of Artemia franciscana.</title>
        <authorList>
            <person name="Jo E."/>
        </authorList>
    </citation>
    <scope>NUCLEOTIDE SEQUENCE</scope>
    <source>
        <tissue evidence="8">Whole body</tissue>
    </source>
</reference>
<dbReference type="CDD" id="cd00066">
    <property type="entry name" value="G-alpha"/>
    <property type="match status" value="1"/>
</dbReference>
<keyword evidence="9" id="KW-1185">Reference proteome</keyword>
<dbReference type="Pfam" id="PF00503">
    <property type="entry name" value="G-alpha"/>
    <property type="match status" value="1"/>
</dbReference>
<evidence type="ECO:0000313" key="9">
    <source>
        <dbReference type="Proteomes" id="UP001187531"/>
    </source>
</evidence>
<protein>
    <submittedName>
        <fullName evidence="8">Uncharacterized protein</fullName>
    </submittedName>
</protein>
<accession>A0AA88H9Q4</accession>
<dbReference type="GO" id="GO:0031752">
    <property type="term" value="F:D5 dopamine receptor binding"/>
    <property type="evidence" value="ECO:0007669"/>
    <property type="project" value="TreeGrafter"/>
</dbReference>
<evidence type="ECO:0000313" key="8">
    <source>
        <dbReference type="EMBL" id="KAK2708010.1"/>
    </source>
</evidence>
<feature type="binding site" evidence="6">
    <location>
        <begin position="191"/>
        <end position="197"/>
    </location>
    <ligand>
        <name>GTP</name>
        <dbReference type="ChEBI" id="CHEBI:37565"/>
    </ligand>
</feature>
<keyword evidence="2 6" id="KW-0547">Nucleotide-binding</keyword>
<dbReference type="Gene3D" id="3.40.50.300">
    <property type="entry name" value="P-loop containing nucleotide triphosphate hydrolases"/>
    <property type="match status" value="1"/>
</dbReference>
<dbReference type="PRINTS" id="PR00440">
    <property type="entry name" value="GPROTEINA12"/>
</dbReference>
<feature type="binding site" evidence="6">
    <location>
        <position position="344"/>
    </location>
    <ligand>
        <name>GTP</name>
        <dbReference type="ChEBI" id="CHEBI:37565"/>
    </ligand>
</feature>
<feature type="binding site" evidence="6">
    <location>
        <begin position="166"/>
        <end position="167"/>
    </location>
    <ligand>
        <name>GTP</name>
        <dbReference type="ChEBI" id="CHEBI:37565"/>
    </ligand>
</feature>
<dbReference type="GO" id="GO:0005737">
    <property type="term" value="C:cytoplasm"/>
    <property type="evidence" value="ECO:0007669"/>
    <property type="project" value="TreeGrafter"/>
</dbReference>
<feature type="binding site" evidence="6">
    <location>
        <begin position="216"/>
        <end position="220"/>
    </location>
    <ligand>
        <name>GTP</name>
        <dbReference type="ChEBI" id="CHEBI:37565"/>
    </ligand>
</feature>
<evidence type="ECO:0000256" key="1">
    <source>
        <dbReference type="ARBA" id="ARBA00022723"/>
    </source>
</evidence>
<dbReference type="PANTHER" id="PTHR10218:SF360">
    <property type="entry name" value="GUANINE NUCLEOTIDE-BINDING PROTEIN SUBUNIT ALPHA HOMOLOG"/>
    <property type="match status" value="1"/>
</dbReference>
<dbReference type="GO" id="GO:0046872">
    <property type="term" value="F:metal ion binding"/>
    <property type="evidence" value="ECO:0007669"/>
    <property type="project" value="UniProtKB-KW"/>
</dbReference>
<evidence type="ECO:0000256" key="5">
    <source>
        <dbReference type="ARBA" id="ARBA00023224"/>
    </source>
</evidence>
<proteinExistence type="predicted"/>
<feature type="binding site" evidence="7">
    <location>
        <position position="62"/>
    </location>
    <ligand>
        <name>Mg(2+)</name>
        <dbReference type="ChEBI" id="CHEBI:18420"/>
    </ligand>
</feature>
<dbReference type="GO" id="GO:0005834">
    <property type="term" value="C:heterotrimeric G-protein complex"/>
    <property type="evidence" value="ECO:0007669"/>
    <property type="project" value="TreeGrafter"/>
</dbReference>
<dbReference type="PRINTS" id="PR00318">
    <property type="entry name" value="GPROTEINA"/>
</dbReference>
<evidence type="ECO:0000256" key="7">
    <source>
        <dbReference type="PIRSR" id="PIRSR601019-2"/>
    </source>
</evidence>
<dbReference type="GO" id="GO:0005525">
    <property type="term" value="F:GTP binding"/>
    <property type="evidence" value="ECO:0007669"/>
    <property type="project" value="UniProtKB-KW"/>
</dbReference>
<dbReference type="AlphaFoldDB" id="A0AA88H9Q4"/>
<evidence type="ECO:0000256" key="3">
    <source>
        <dbReference type="ARBA" id="ARBA00022842"/>
    </source>
</evidence>
<dbReference type="SUPFAM" id="SSF47895">
    <property type="entry name" value="Transducin (alpha subunit), insertion domain"/>
    <property type="match status" value="1"/>
</dbReference>
<dbReference type="Gene3D" id="1.10.400.10">
    <property type="entry name" value="GI Alpha 1, domain 2-like"/>
    <property type="match status" value="1"/>
</dbReference>
<feature type="binding site" evidence="7">
    <location>
        <position position="197"/>
    </location>
    <ligand>
        <name>Mg(2+)</name>
        <dbReference type="ChEBI" id="CHEBI:18420"/>
    </ligand>
</feature>
<dbReference type="InterPro" id="IPR000469">
    <property type="entry name" value="Gprotein_alpha_12/13"/>
</dbReference>